<accession>A0AB73T6P0</accession>
<sequence length="408" mass="46594">MKKNILIVSHTMELGGVERSLLGLLGAIDYTKYKVDLFLFRQEGELLSLIPKGVNLLPEIPAYTVLARSMYQTLREGHVILTAARLLGKLAANSYAKKHHYVNSGVAIEYSHKYTRYFMPDIQKDIEYDFAISFLTPHYFVNEKVDAKHKIAWIHTDYLTVQVNIDSELKMWSAYDYIASISENVTKNFVKIFPSLEKKIILVENILPKSLVETQAKVLVPQAFESNILNLLSVGRFSTSKNFDSVPEICSRIINKGVKVKWFLIGYGGDEPLIRQKVKESGMQEYVIILGKKENPYPYIRSCDVYVQPSRYEGKCVAVREAQMLGKPVIITNYTTAPSQLEDGVDGMIVPMEIEKCAQAIVDILKNENLLHELSENCKQRDYSNAEEIEKIYEIMEESDIGMVRKKR</sequence>
<protein>
    <submittedName>
        <fullName evidence="2">Glycosyltransferase involved in cell wall biosynthesis</fullName>
    </submittedName>
</protein>
<evidence type="ECO:0000259" key="1">
    <source>
        <dbReference type="Pfam" id="PF00534"/>
    </source>
</evidence>
<dbReference type="GO" id="GO:0016757">
    <property type="term" value="F:glycosyltransferase activity"/>
    <property type="evidence" value="ECO:0007669"/>
    <property type="project" value="InterPro"/>
</dbReference>
<dbReference type="CDD" id="cd03811">
    <property type="entry name" value="GT4_GT28_WabH-like"/>
    <property type="match status" value="1"/>
</dbReference>
<evidence type="ECO:0000313" key="3">
    <source>
        <dbReference type="Proteomes" id="UP000245412"/>
    </source>
</evidence>
<dbReference type="SUPFAM" id="SSF53756">
    <property type="entry name" value="UDP-Glycosyltransferase/glycogen phosphorylase"/>
    <property type="match status" value="1"/>
</dbReference>
<proteinExistence type="predicted"/>
<name>A0AB73T6P0_9FIRM</name>
<comment type="caution">
    <text evidence="2">The sequence shown here is derived from an EMBL/GenBank/DDBJ whole genome shotgun (WGS) entry which is preliminary data.</text>
</comment>
<dbReference type="EMBL" id="QGGY01000003">
    <property type="protein sequence ID" value="PWJ77198.1"/>
    <property type="molecule type" value="Genomic_DNA"/>
</dbReference>
<dbReference type="Gene3D" id="3.40.50.2000">
    <property type="entry name" value="Glycogen Phosphorylase B"/>
    <property type="match status" value="2"/>
</dbReference>
<dbReference type="PANTHER" id="PTHR12526:SF630">
    <property type="entry name" value="GLYCOSYLTRANSFERASE"/>
    <property type="match status" value="1"/>
</dbReference>
<gene>
    <name evidence="2" type="ORF">C7383_10339</name>
</gene>
<organism evidence="2 3">
    <name type="scientific">Murimonas intestini</name>
    <dbReference type="NCBI Taxonomy" id="1337051"/>
    <lineage>
        <taxon>Bacteria</taxon>
        <taxon>Bacillati</taxon>
        <taxon>Bacillota</taxon>
        <taxon>Clostridia</taxon>
        <taxon>Lachnospirales</taxon>
        <taxon>Lachnospiraceae</taxon>
        <taxon>Murimonas</taxon>
    </lineage>
</organism>
<dbReference type="InterPro" id="IPR001296">
    <property type="entry name" value="Glyco_trans_1"/>
</dbReference>
<dbReference type="AlphaFoldDB" id="A0AB73T6P0"/>
<evidence type="ECO:0000313" key="2">
    <source>
        <dbReference type="EMBL" id="PWJ77198.1"/>
    </source>
</evidence>
<feature type="domain" description="Glycosyl transferase family 1" evidence="1">
    <location>
        <begin position="231"/>
        <end position="380"/>
    </location>
</feature>
<reference evidence="2 3" key="1">
    <citation type="submission" date="2018-05" db="EMBL/GenBank/DDBJ databases">
        <authorList>
            <person name="Goeker M."/>
            <person name="Huntemann M."/>
            <person name="Clum A."/>
            <person name="Pillay M."/>
            <person name="Palaniappan K."/>
            <person name="Varghese N."/>
            <person name="Mikhailova N."/>
            <person name="Stamatis D."/>
            <person name="Reddy T."/>
            <person name="Daum C."/>
            <person name="Shapiro N."/>
            <person name="Ivanova N."/>
            <person name="Kyrpides N."/>
            <person name="Woyke T."/>
        </authorList>
    </citation>
    <scope>NUCLEOTIDE SEQUENCE [LARGE SCALE GENOMIC DNA]</scope>
    <source>
        <strain evidence="2 3">DSM 26524</strain>
    </source>
</reference>
<keyword evidence="3" id="KW-1185">Reference proteome</keyword>
<dbReference type="Pfam" id="PF00534">
    <property type="entry name" value="Glycos_transf_1"/>
    <property type="match status" value="1"/>
</dbReference>
<dbReference type="PANTHER" id="PTHR12526">
    <property type="entry name" value="GLYCOSYLTRANSFERASE"/>
    <property type="match status" value="1"/>
</dbReference>
<dbReference type="RefSeq" id="WP_109625682.1">
    <property type="nucleotide sequence ID" value="NZ_JANKBI010000002.1"/>
</dbReference>
<dbReference type="Proteomes" id="UP000245412">
    <property type="component" value="Unassembled WGS sequence"/>
</dbReference>